<dbReference type="Pfam" id="PF02771">
    <property type="entry name" value="Acyl-CoA_dh_N"/>
    <property type="match status" value="1"/>
</dbReference>
<evidence type="ECO:0000256" key="6">
    <source>
        <dbReference type="RuleBase" id="RU362125"/>
    </source>
</evidence>
<dbReference type="InterPro" id="IPR037069">
    <property type="entry name" value="AcylCoA_DH/ox_N_sf"/>
</dbReference>
<dbReference type="PROSITE" id="PS00072">
    <property type="entry name" value="ACYL_COA_DH_1"/>
    <property type="match status" value="1"/>
</dbReference>
<evidence type="ECO:0000256" key="4">
    <source>
        <dbReference type="ARBA" id="ARBA00022827"/>
    </source>
</evidence>
<proteinExistence type="inferred from homology"/>
<dbReference type="SUPFAM" id="SSF47203">
    <property type="entry name" value="Acyl-CoA dehydrogenase C-terminal domain-like"/>
    <property type="match status" value="1"/>
</dbReference>
<dbReference type="Pfam" id="PF02770">
    <property type="entry name" value="Acyl-CoA_dh_M"/>
    <property type="match status" value="1"/>
</dbReference>
<dbReference type="GO" id="GO:0005737">
    <property type="term" value="C:cytoplasm"/>
    <property type="evidence" value="ECO:0007669"/>
    <property type="project" value="TreeGrafter"/>
</dbReference>
<dbReference type="Gene3D" id="1.10.540.10">
    <property type="entry name" value="Acyl-CoA dehydrogenase/oxidase, N-terminal domain"/>
    <property type="match status" value="1"/>
</dbReference>
<evidence type="ECO:0000256" key="5">
    <source>
        <dbReference type="ARBA" id="ARBA00023002"/>
    </source>
</evidence>
<dbReference type="PANTHER" id="PTHR48083">
    <property type="entry name" value="MEDIUM-CHAIN SPECIFIC ACYL-COA DEHYDROGENASE, MITOCHONDRIAL-RELATED"/>
    <property type="match status" value="1"/>
</dbReference>
<dbReference type="InterPro" id="IPR006091">
    <property type="entry name" value="Acyl-CoA_Oxase/DH_mid-dom"/>
</dbReference>
<dbReference type="InterPro" id="IPR009100">
    <property type="entry name" value="AcylCoA_DH/oxidase_NM_dom_sf"/>
</dbReference>
<protein>
    <submittedName>
        <fullName evidence="11">Acyl-CoA dehydrogenase</fullName>
    </submittedName>
</protein>
<name>A0A915PM21_9BILA</name>
<evidence type="ECO:0000259" key="7">
    <source>
        <dbReference type="Pfam" id="PF00441"/>
    </source>
</evidence>
<organism evidence="10 11">
    <name type="scientific">Setaria digitata</name>
    <dbReference type="NCBI Taxonomy" id="48799"/>
    <lineage>
        <taxon>Eukaryota</taxon>
        <taxon>Metazoa</taxon>
        <taxon>Ecdysozoa</taxon>
        <taxon>Nematoda</taxon>
        <taxon>Chromadorea</taxon>
        <taxon>Rhabditida</taxon>
        <taxon>Spirurina</taxon>
        <taxon>Spiruromorpha</taxon>
        <taxon>Filarioidea</taxon>
        <taxon>Setariidae</taxon>
        <taxon>Setaria</taxon>
    </lineage>
</organism>
<dbReference type="Gene3D" id="2.40.110.10">
    <property type="entry name" value="Butyryl-CoA Dehydrogenase, subunit A, domain 2"/>
    <property type="match status" value="1"/>
</dbReference>
<dbReference type="SUPFAM" id="SSF56645">
    <property type="entry name" value="Acyl-CoA dehydrogenase NM domain-like"/>
    <property type="match status" value="1"/>
</dbReference>
<dbReference type="PROSITE" id="PS00073">
    <property type="entry name" value="ACYL_COA_DH_2"/>
    <property type="match status" value="1"/>
</dbReference>
<dbReference type="Proteomes" id="UP000887581">
    <property type="component" value="Unplaced"/>
</dbReference>
<reference evidence="11" key="1">
    <citation type="submission" date="2022-11" db="UniProtKB">
        <authorList>
            <consortium name="WormBaseParasite"/>
        </authorList>
    </citation>
    <scope>IDENTIFICATION</scope>
</reference>
<accession>A0A915PM21</accession>
<dbReference type="PANTHER" id="PTHR48083:SF6">
    <property type="entry name" value="ACYL-COA DEHYDROGENASE 6"/>
    <property type="match status" value="1"/>
</dbReference>
<evidence type="ECO:0000256" key="2">
    <source>
        <dbReference type="ARBA" id="ARBA00009347"/>
    </source>
</evidence>
<feature type="domain" description="Acyl-CoA dehydrogenase/oxidase C-terminal" evidence="7">
    <location>
        <begin position="245"/>
        <end position="393"/>
    </location>
</feature>
<dbReference type="InterPro" id="IPR013786">
    <property type="entry name" value="AcylCoA_DH/ox_N"/>
</dbReference>
<dbReference type="GO" id="GO:0050660">
    <property type="term" value="F:flavin adenine dinucleotide binding"/>
    <property type="evidence" value="ECO:0007669"/>
    <property type="project" value="InterPro"/>
</dbReference>
<keyword evidence="4 6" id="KW-0274">FAD</keyword>
<comment type="similarity">
    <text evidence="2 6">Belongs to the acyl-CoA dehydrogenase family.</text>
</comment>
<feature type="domain" description="Acyl-CoA dehydrogenase/oxidase N-terminal" evidence="9">
    <location>
        <begin position="22"/>
        <end position="133"/>
    </location>
</feature>
<dbReference type="Pfam" id="PF00441">
    <property type="entry name" value="Acyl-CoA_dh_1"/>
    <property type="match status" value="1"/>
</dbReference>
<evidence type="ECO:0000313" key="11">
    <source>
        <dbReference type="WBParaSite" id="sdigi.contig135.g5043.t1"/>
    </source>
</evidence>
<dbReference type="WBParaSite" id="sdigi.contig135.g5043.t1">
    <property type="protein sequence ID" value="sdigi.contig135.g5043.t1"/>
    <property type="gene ID" value="sdigi.contig135.g5043"/>
</dbReference>
<dbReference type="InterPro" id="IPR036250">
    <property type="entry name" value="AcylCo_DH-like_C"/>
</dbReference>
<keyword evidence="5 6" id="KW-0560">Oxidoreductase</keyword>
<dbReference type="InterPro" id="IPR046373">
    <property type="entry name" value="Acyl-CoA_Oxase/DH_mid-dom_sf"/>
</dbReference>
<dbReference type="InterPro" id="IPR009075">
    <property type="entry name" value="AcylCo_DH/oxidase_C"/>
</dbReference>
<evidence type="ECO:0000259" key="9">
    <source>
        <dbReference type="Pfam" id="PF02771"/>
    </source>
</evidence>
<dbReference type="FunFam" id="2.40.110.10:FF:000002">
    <property type="entry name" value="Acyl-CoA dehydrogenase fadE12"/>
    <property type="match status" value="1"/>
</dbReference>
<evidence type="ECO:0000259" key="8">
    <source>
        <dbReference type="Pfam" id="PF02770"/>
    </source>
</evidence>
<keyword evidence="3 6" id="KW-0285">Flavoprotein</keyword>
<dbReference type="Gene3D" id="1.20.140.10">
    <property type="entry name" value="Butyryl-CoA Dehydrogenase, subunit A, domain 3"/>
    <property type="match status" value="1"/>
</dbReference>
<sequence length="397" mass="44310">MPATLPKVIAGLTHHPLYGSRHLQFRQTLGKFIEKNINPFVDEWEAQKHFPAHNLFKKLGLLGIFGVNKPASYGGLGLDFSYSIAIAEELGRINCAAVPMAIAVQSDMATPALSSYGSDYLKREFLRATVEGDLVACLGVSEACAGSDVAAIRTTARWHGNDLIIDGSKQWITNGTQADWICLLANTNDNPSPHRNKSLICVPLNEPGVHRTSGAEKLGMHSSDTAEIHFDNVRVPSRNIIGEEGRGFVYQMLQFQDERLIAVAVLLEPMQKIIDMTIDYTRQRRIFDQSVLDNQIVHYRLAELQTDIETVRALLYRAVTERLLGNDVTMLASMGKLKASRLARTVTDSCLQFWGGNGYVWNNLISRYHRDFRLFSIAGGCDEVMLKIISKKMNMIK</sequence>
<dbReference type="GO" id="GO:0003995">
    <property type="term" value="F:acyl-CoA dehydrogenase activity"/>
    <property type="evidence" value="ECO:0007669"/>
    <property type="project" value="InterPro"/>
</dbReference>
<dbReference type="InterPro" id="IPR006089">
    <property type="entry name" value="Acyl-CoA_DH_CS"/>
</dbReference>
<dbReference type="GO" id="GO:0033539">
    <property type="term" value="P:fatty acid beta-oxidation using acyl-CoA dehydrogenase"/>
    <property type="evidence" value="ECO:0007669"/>
    <property type="project" value="TreeGrafter"/>
</dbReference>
<comment type="cofactor">
    <cofactor evidence="1 6">
        <name>FAD</name>
        <dbReference type="ChEBI" id="CHEBI:57692"/>
    </cofactor>
</comment>
<evidence type="ECO:0000256" key="1">
    <source>
        <dbReference type="ARBA" id="ARBA00001974"/>
    </source>
</evidence>
<keyword evidence="10" id="KW-1185">Reference proteome</keyword>
<evidence type="ECO:0000313" key="10">
    <source>
        <dbReference type="Proteomes" id="UP000887581"/>
    </source>
</evidence>
<dbReference type="InterPro" id="IPR050741">
    <property type="entry name" value="Acyl-CoA_dehydrogenase"/>
</dbReference>
<feature type="domain" description="Acyl-CoA oxidase/dehydrogenase middle" evidence="8">
    <location>
        <begin position="137"/>
        <end position="233"/>
    </location>
</feature>
<dbReference type="AlphaFoldDB" id="A0A915PM21"/>
<evidence type="ECO:0000256" key="3">
    <source>
        <dbReference type="ARBA" id="ARBA00022630"/>
    </source>
</evidence>